<gene>
    <name evidence="1" type="ORF">C7212DRAFT_347899</name>
</gene>
<dbReference type="Proteomes" id="UP000246991">
    <property type="component" value="Unassembled WGS sequence"/>
</dbReference>
<comment type="caution">
    <text evidence="1">The sequence shown here is derived from an EMBL/GenBank/DDBJ whole genome shotgun (WGS) entry which is preliminary data.</text>
</comment>
<dbReference type="OrthoDB" id="3266275at2759"/>
<name>A0A317SE85_9PEZI</name>
<sequence>MDDGRDARSEIQSRPSVLWEANNYKLATELTEKFLGNVEKYRDHVKEDPQRYGQAVLHKVRSLEKQYREVGKRLGATGAELNVETEIEAGSKLANLCEEISRRCPYYYRIKALNGERANVLGARNRSPIDSCLEDCDSSALQIGDGNNSILDCSHESEIDITSKLDEGRIDCDESQLQHPTTRAMTAINRSRTSEKILASSSSVKRKESDIATAVRVSAEIKKERKRCCEHEKNEIGREPRRSKDMRRTRELESMEVRLPPEMEFKHEERMMELQIELY</sequence>
<dbReference type="AlphaFoldDB" id="A0A317SE85"/>
<protein>
    <submittedName>
        <fullName evidence="1">Uncharacterized protein</fullName>
    </submittedName>
</protein>
<accession>A0A317SE85</accession>
<reference evidence="1 2" key="1">
    <citation type="submission" date="2018-03" db="EMBL/GenBank/DDBJ databases">
        <title>Genomes of Pezizomycetes fungi and the evolution of truffles.</title>
        <authorList>
            <person name="Murat C."/>
            <person name="Payen T."/>
            <person name="Noel B."/>
            <person name="Kuo A."/>
            <person name="Martin F.M."/>
        </authorList>
    </citation>
    <scope>NUCLEOTIDE SEQUENCE [LARGE SCALE GENOMIC DNA]</scope>
    <source>
        <strain evidence="1">091103-1</strain>
    </source>
</reference>
<evidence type="ECO:0000313" key="1">
    <source>
        <dbReference type="EMBL" id="PWW72733.1"/>
    </source>
</evidence>
<keyword evidence="2" id="KW-1185">Reference proteome</keyword>
<proteinExistence type="predicted"/>
<evidence type="ECO:0000313" key="2">
    <source>
        <dbReference type="Proteomes" id="UP000246991"/>
    </source>
</evidence>
<organism evidence="1 2">
    <name type="scientific">Tuber magnatum</name>
    <name type="common">white Piedmont truffle</name>
    <dbReference type="NCBI Taxonomy" id="42249"/>
    <lineage>
        <taxon>Eukaryota</taxon>
        <taxon>Fungi</taxon>
        <taxon>Dikarya</taxon>
        <taxon>Ascomycota</taxon>
        <taxon>Pezizomycotina</taxon>
        <taxon>Pezizomycetes</taxon>
        <taxon>Pezizales</taxon>
        <taxon>Tuberaceae</taxon>
        <taxon>Tuber</taxon>
    </lineage>
</organism>
<dbReference type="EMBL" id="PYWC01000095">
    <property type="protein sequence ID" value="PWW72733.1"/>
    <property type="molecule type" value="Genomic_DNA"/>
</dbReference>